<gene>
    <name evidence="16" type="ORF">DI09_15p270</name>
</gene>
<evidence type="ECO:0000256" key="7">
    <source>
        <dbReference type="ARBA" id="ARBA00022801"/>
    </source>
</evidence>
<proteinExistence type="predicted"/>
<dbReference type="EMBL" id="JMKJ01000066">
    <property type="protein sequence ID" value="KGG52560.1"/>
    <property type="molecule type" value="Genomic_DNA"/>
</dbReference>
<dbReference type="AlphaFoldDB" id="A0A098VUC6"/>
<keyword evidence="10" id="KW-1133">Transmembrane helix</keyword>
<dbReference type="PANTHER" id="PTHR45792:SF8">
    <property type="entry name" value="DIACYLGLYCEROL LIPASE-ALPHA"/>
    <property type="match status" value="1"/>
</dbReference>
<dbReference type="VEuPathDB" id="MicrosporidiaDB:DI09_15p270"/>
<name>A0A098VUC6_9MICR</name>
<dbReference type="Proteomes" id="UP000029725">
    <property type="component" value="Unassembled WGS sequence"/>
</dbReference>
<dbReference type="EC" id="3.1.1.116" evidence="14"/>
<protein>
    <recommendedName>
        <fullName evidence="14">sn-1-specific diacylglycerol lipase</fullName>
        <ecNumber evidence="14">3.1.1.116</ecNumber>
    </recommendedName>
</protein>
<keyword evidence="11" id="KW-0443">Lipid metabolism</keyword>
<dbReference type="OrthoDB" id="2191741at2759"/>
<keyword evidence="5" id="KW-0812">Transmembrane</keyword>
<comment type="cofactor">
    <cofactor evidence="1">
        <name>Ca(2+)</name>
        <dbReference type="ChEBI" id="CHEBI:29108"/>
    </cofactor>
</comment>
<reference evidence="16 17" key="1">
    <citation type="submission" date="2014-04" db="EMBL/GenBank/DDBJ databases">
        <title>A new species of microsporidia sheds light on the evolution of extreme parasitism.</title>
        <authorList>
            <person name="Haag K.L."/>
            <person name="James T.Y."/>
            <person name="Larsson R."/>
            <person name="Schaer T.M."/>
            <person name="Refardt D."/>
            <person name="Pombert J.-F."/>
            <person name="Ebert D."/>
        </authorList>
    </citation>
    <scope>NUCLEOTIDE SEQUENCE [LARGE SCALE GENOMIC DNA]</scope>
    <source>
        <strain evidence="16 17">UGP3</strain>
        <tissue evidence="16">Spores</tissue>
    </source>
</reference>
<dbReference type="RefSeq" id="XP_013238987.1">
    <property type="nucleotide sequence ID" value="XM_013383533.1"/>
</dbReference>
<dbReference type="GO" id="GO:0046340">
    <property type="term" value="P:diacylglycerol catabolic process"/>
    <property type="evidence" value="ECO:0007669"/>
    <property type="project" value="TreeGrafter"/>
</dbReference>
<evidence type="ECO:0000256" key="3">
    <source>
        <dbReference type="ARBA" id="ARBA00022475"/>
    </source>
</evidence>
<dbReference type="GeneID" id="25258554"/>
<comment type="subcellular location">
    <subcellularLocation>
        <location evidence="2">Cell membrane</location>
        <topology evidence="2">Multi-pass membrane protein</topology>
    </subcellularLocation>
</comment>
<comment type="caution">
    <text evidence="16">The sequence shown here is derived from an EMBL/GenBank/DDBJ whole genome shotgun (WGS) entry which is preliminary data.</text>
</comment>
<sequence length="602" mass="66259">MGDNFARKLEIKIDGIRTSRPLTRPLLRISFGGFYMKDGGLTQLPADCTLCTSSCSPLLLPIDSSFSSQFSSPLVSPLSSPSCKAQFLSQPTSLVQSVDQFPISYLWSSNDNPDSDDGDSISVSSFRSPSLFNYMSSVIFGRNQNAEEVSFTGRSFFFPLSEHGLLFDSVTIGVYEYCIIGGFRLVGTLGLSPPYHAASKGWRELESRSGTTSRILARVSTMIMNGTPVPLPFTIDDNLNDANQNGSPQQRQISPTRLPLWLRPLRTLLDEDTVNLGVRVLLKLLTSFGQGLETYSHSTLLGALIILARFETWKRKNGLCSLTPVCKKMQNCIRDQTAIDSARHAFKFAIASYGWKGLTLLGRRSFQNIITNPSSEKSAILNYLDLKECDLLHITQSNELFQPHCVIFYDVRSCDGPSIVVALRGSLSAADWITSFGGEYIPWNGGFLHSGVAKAAQYVKQEILPMAFSYAQEMNVPKILLTGHSLGGAAALLTLLFHFFDDEDENEDNGILLQACSFGAPPIVSIELLPLFQGLSATSYIFGGDVVPRISYGSLMDYRALIVQATSHVSLKNILNPVSLMPYFRSLVQPSAQVMRTLPLPR</sequence>
<evidence type="ECO:0000256" key="8">
    <source>
        <dbReference type="ARBA" id="ARBA00022837"/>
    </source>
</evidence>
<evidence type="ECO:0000256" key="2">
    <source>
        <dbReference type="ARBA" id="ARBA00004651"/>
    </source>
</evidence>
<dbReference type="GO" id="GO:0016298">
    <property type="term" value="F:lipase activity"/>
    <property type="evidence" value="ECO:0007669"/>
    <property type="project" value="TreeGrafter"/>
</dbReference>
<keyword evidence="7" id="KW-0378">Hydrolase</keyword>
<dbReference type="Pfam" id="PF01764">
    <property type="entry name" value="Lipase_3"/>
    <property type="match status" value="1"/>
</dbReference>
<keyword evidence="8" id="KW-0106">Calcium</keyword>
<evidence type="ECO:0000256" key="9">
    <source>
        <dbReference type="ARBA" id="ARBA00022963"/>
    </source>
</evidence>
<keyword evidence="17" id="KW-1185">Reference proteome</keyword>
<dbReference type="GO" id="GO:0019369">
    <property type="term" value="P:arachidonate metabolic process"/>
    <property type="evidence" value="ECO:0007669"/>
    <property type="project" value="TreeGrafter"/>
</dbReference>
<dbReference type="InterPro" id="IPR029058">
    <property type="entry name" value="AB_hydrolase_fold"/>
</dbReference>
<evidence type="ECO:0000256" key="11">
    <source>
        <dbReference type="ARBA" id="ARBA00023098"/>
    </source>
</evidence>
<dbReference type="CDD" id="cd00519">
    <property type="entry name" value="Lipase_3"/>
    <property type="match status" value="1"/>
</dbReference>
<keyword evidence="4" id="KW-0597">Phosphoprotein</keyword>
<dbReference type="Gene3D" id="3.40.50.1820">
    <property type="entry name" value="alpha/beta hydrolase"/>
    <property type="match status" value="1"/>
</dbReference>
<organism evidence="16 17">
    <name type="scientific">Mitosporidium daphniae</name>
    <dbReference type="NCBI Taxonomy" id="1485682"/>
    <lineage>
        <taxon>Eukaryota</taxon>
        <taxon>Fungi</taxon>
        <taxon>Fungi incertae sedis</taxon>
        <taxon>Microsporidia</taxon>
        <taxon>Mitosporidium</taxon>
    </lineage>
</organism>
<keyword evidence="12" id="KW-0472">Membrane</keyword>
<dbReference type="PANTHER" id="PTHR45792">
    <property type="entry name" value="DIACYLGLYCEROL LIPASE HOMOLOG-RELATED"/>
    <property type="match status" value="1"/>
</dbReference>
<evidence type="ECO:0000256" key="5">
    <source>
        <dbReference type="ARBA" id="ARBA00022692"/>
    </source>
</evidence>
<accession>A0A098VUC6</accession>
<dbReference type="HOGENOM" id="CLU_453472_0_0_1"/>
<evidence type="ECO:0000256" key="12">
    <source>
        <dbReference type="ARBA" id="ARBA00023136"/>
    </source>
</evidence>
<evidence type="ECO:0000313" key="16">
    <source>
        <dbReference type="EMBL" id="KGG52560.1"/>
    </source>
</evidence>
<evidence type="ECO:0000256" key="4">
    <source>
        <dbReference type="ARBA" id="ARBA00022553"/>
    </source>
</evidence>
<evidence type="ECO:0000256" key="1">
    <source>
        <dbReference type="ARBA" id="ARBA00001913"/>
    </source>
</evidence>
<comment type="catalytic activity">
    <reaction evidence="13">
        <text>a 1,2-diacyl-sn-glycerol + H2O = a 2-acylglycerol + a fatty acid + H(+)</text>
        <dbReference type="Rhea" id="RHEA:33275"/>
        <dbReference type="ChEBI" id="CHEBI:15377"/>
        <dbReference type="ChEBI" id="CHEBI:15378"/>
        <dbReference type="ChEBI" id="CHEBI:17389"/>
        <dbReference type="ChEBI" id="CHEBI:17815"/>
        <dbReference type="ChEBI" id="CHEBI:28868"/>
        <dbReference type="EC" id="3.1.1.116"/>
    </reaction>
    <physiologicalReaction direction="left-to-right" evidence="13">
        <dbReference type="Rhea" id="RHEA:33276"/>
    </physiologicalReaction>
</comment>
<evidence type="ECO:0000256" key="6">
    <source>
        <dbReference type="ARBA" id="ARBA00022723"/>
    </source>
</evidence>
<dbReference type="InterPro" id="IPR002921">
    <property type="entry name" value="Fungal_lipase-type"/>
</dbReference>
<evidence type="ECO:0000256" key="14">
    <source>
        <dbReference type="ARBA" id="ARBA00026104"/>
    </source>
</evidence>
<dbReference type="GO" id="GO:0046872">
    <property type="term" value="F:metal ion binding"/>
    <property type="evidence" value="ECO:0007669"/>
    <property type="project" value="UniProtKB-KW"/>
</dbReference>
<evidence type="ECO:0000256" key="10">
    <source>
        <dbReference type="ARBA" id="ARBA00022989"/>
    </source>
</evidence>
<keyword evidence="6" id="KW-0479">Metal-binding</keyword>
<dbReference type="GO" id="GO:0005886">
    <property type="term" value="C:plasma membrane"/>
    <property type="evidence" value="ECO:0007669"/>
    <property type="project" value="UniProtKB-SubCell"/>
</dbReference>
<evidence type="ECO:0000259" key="15">
    <source>
        <dbReference type="Pfam" id="PF01764"/>
    </source>
</evidence>
<evidence type="ECO:0000313" key="17">
    <source>
        <dbReference type="Proteomes" id="UP000029725"/>
    </source>
</evidence>
<keyword evidence="3" id="KW-1003">Cell membrane</keyword>
<dbReference type="InterPro" id="IPR052214">
    <property type="entry name" value="DAG_Lipase-Related"/>
</dbReference>
<feature type="domain" description="Fungal lipase-type" evidence="15">
    <location>
        <begin position="420"/>
        <end position="552"/>
    </location>
</feature>
<evidence type="ECO:0000256" key="13">
    <source>
        <dbReference type="ARBA" id="ARBA00024531"/>
    </source>
</evidence>
<dbReference type="SUPFAM" id="SSF53474">
    <property type="entry name" value="alpha/beta-Hydrolases"/>
    <property type="match status" value="1"/>
</dbReference>
<keyword evidence="9" id="KW-0442">Lipid degradation</keyword>